<proteinExistence type="predicted"/>
<keyword evidence="1" id="KW-0597">Phosphoprotein</keyword>
<keyword evidence="3" id="KW-0067">ATP-binding</keyword>
<organism evidence="7 8">
    <name type="scientific">Caenorhabditis nigoni</name>
    <dbReference type="NCBI Taxonomy" id="1611254"/>
    <lineage>
        <taxon>Eukaryota</taxon>
        <taxon>Metazoa</taxon>
        <taxon>Ecdysozoa</taxon>
        <taxon>Nematoda</taxon>
        <taxon>Chromadorea</taxon>
        <taxon>Rhabditida</taxon>
        <taxon>Rhabditina</taxon>
        <taxon>Rhabditomorpha</taxon>
        <taxon>Rhabditoidea</taxon>
        <taxon>Rhabditidae</taxon>
        <taxon>Peloderinae</taxon>
        <taxon>Caenorhabditis</taxon>
    </lineage>
</organism>
<feature type="region of interest" description="Disordered" evidence="4">
    <location>
        <begin position="144"/>
        <end position="332"/>
    </location>
</feature>
<evidence type="ECO:0000256" key="3">
    <source>
        <dbReference type="ARBA" id="ARBA00022840"/>
    </source>
</evidence>
<comment type="caution">
    <text evidence="7">The sequence shown here is derived from an EMBL/GenBank/DDBJ whole genome shotgun (WGS) entry which is preliminary data.</text>
</comment>
<keyword evidence="5" id="KW-0472">Membrane</keyword>
<name>A0A2G5VS18_9PELO</name>
<keyword evidence="2" id="KW-0547">Nucleotide-binding</keyword>
<evidence type="ECO:0000256" key="4">
    <source>
        <dbReference type="SAM" id="MobiDB-lite"/>
    </source>
</evidence>
<reference evidence="8" key="1">
    <citation type="submission" date="2017-10" db="EMBL/GenBank/DDBJ databases">
        <title>Rapid genome shrinkage in a self-fertile nematode reveals novel sperm competition proteins.</title>
        <authorList>
            <person name="Yin D."/>
            <person name="Schwarz E.M."/>
            <person name="Thomas C.G."/>
            <person name="Felde R.L."/>
            <person name="Korf I.F."/>
            <person name="Cutter A.D."/>
            <person name="Schartner C.M."/>
            <person name="Ralston E.J."/>
            <person name="Meyer B.J."/>
            <person name="Haag E.S."/>
        </authorList>
    </citation>
    <scope>NUCLEOTIDE SEQUENCE [LARGE SCALE GENOMIC DNA]</scope>
    <source>
        <strain evidence="8">JU1422</strain>
    </source>
</reference>
<evidence type="ECO:0000256" key="2">
    <source>
        <dbReference type="ARBA" id="ARBA00022741"/>
    </source>
</evidence>
<feature type="compositionally biased region" description="Basic and acidic residues" evidence="4">
    <location>
        <begin position="189"/>
        <end position="208"/>
    </location>
</feature>
<feature type="compositionally biased region" description="Basic and acidic residues" evidence="4">
    <location>
        <begin position="164"/>
        <end position="175"/>
    </location>
</feature>
<protein>
    <recommendedName>
        <fullName evidence="6">Epidermal growth factor receptor-like transmembrane-juxtamembrane segment domain-containing protein</fullName>
    </recommendedName>
</protein>
<feature type="compositionally biased region" description="Pro residues" evidence="4">
    <location>
        <begin position="223"/>
        <end position="246"/>
    </location>
</feature>
<sequence>METHLRTRREYAGVLQRDLIEKCKIEKATNKYKNCEEAAEFHYRRCLADRFLEEECRDYVYGGLMKFCHSEDKNKRPICQNLQTSTTGTSSTTQTSTTTKPQILKKLVRTSNIITVGAIAGILLLFAIGLLIYCSIRRRRQRKEEEAEGAWGIPGWSGTTTSENSKEETSKESSKETTWGFGGTTSVETAKDKTSMKAAESKKSEKTKSGPSAEVMGSSNPTPAAPGAPQPPKSAPGPAPPPPPSPGFFKRLGGSHPAPPTAPVVPQPKFDGFFESPQEPLPPVPAPVTQGPVPQRPVTHGPASKSSDQPTGNTAERRPLVWNKQAAENVYY</sequence>
<keyword evidence="5" id="KW-1133">Transmembrane helix</keyword>
<evidence type="ECO:0000313" key="7">
    <source>
        <dbReference type="EMBL" id="PIC54480.1"/>
    </source>
</evidence>
<accession>A0A2G5VS18</accession>
<keyword evidence="5" id="KW-0812">Transmembrane</keyword>
<dbReference type="Proteomes" id="UP000230233">
    <property type="component" value="Chromosome I"/>
</dbReference>
<evidence type="ECO:0000256" key="1">
    <source>
        <dbReference type="ARBA" id="ARBA00022553"/>
    </source>
</evidence>
<feature type="domain" description="Epidermal growth factor receptor-like transmembrane-juxtamembrane segment" evidence="6">
    <location>
        <begin position="114"/>
        <end position="143"/>
    </location>
</feature>
<dbReference type="EMBL" id="PDUG01000001">
    <property type="protein sequence ID" value="PIC54480.1"/>
    <property type="molecule type" value="Genomic_DNA"/>
</dbReference>
<feature type="transmembrane region" description="Helical" evidence="5">
    <location>
        <begin position="113"/>
        <end position="133"/>
    </location>
</feature>
<feature type="compositionally biased region" description="Polar residues" evidence="4">
    <location>
        <begin position="304"/>
        <end position="314"/>
    </location>
</feature>
<dbReference type="Pfam" id="PF21314">
    <property type="entry name" value="TM_ErbB1"/>
    <property type="match status" value="1"/>
</dbReference>
<dbReference type="InterPro" id="IPR049328">
    <property type="entry name" value="TM_ErbB1"/>
</dbReference>
<dbReference type="OrthoDB" id="10669937at2759"/>
<keyword evidence="8" id="KW-1185">Reference proteome</keyword>
<evidence type="ECO:0000313" key="8">
    <source>
        <dbReference type="Proteomes" id="UP000230233"/>
    </source>
</evidence>
<gene>
    <name evidence="7" type="primary">Cnig_chr_I.g3716</name>
    <name evidence="7" type="ORF">B9Z55_003716</name>
</gene>
<evidence type="ECO:0000256" key="5">
    <source>
        <dbReference type="SAM" id="Phobius"/>
    </source>
</evidence>
<dbReference type="AlphaFoldDB" id="A0A2G5VS18"/>
<evidence type="ECO:0000259" key="6">
    <source>
        <dbReference type="Pfam" id="PF21314"/>
    </source>
</evidence>
<feature type="compositionally biased region" description="Pro residues" evidence="4">
    <location>
        <begin position="257"/>
        <end position="266"/>
    </location>
</feature>